<gene>
    <name evidence="1" type="ORF">IE53DRAFT_95593</name>
</gene>
<proteinExistence type="predicted"/>
<reference evidence="1 2" key="1">
    <citation type="journal article" date="2018" name="Mol. Biol. Evol.">
        <title>Broad Genomic Sampling Reveals a Smut Pathogenic Ancestry of the Fungal Clade Ustilaginomycotina.</title>
        <authorList>
            <person name="Kijpornyongpan T."/>
            <person name="Mondo S.J."/>
            <person name="Barry K."/>
            <person name="Sandor L."/>
            <person name="Lee J."/>
            <person name="Lipzen A."/>
            <person name="Pangilinan J."/>
            <person name="LaButti K."/>
            <person name="Hainaut M."/>
            <person name="Henrissat B."/>
            <person name="Grigoriev I.V."/>
            <person name="Spatafora J.W."/>
            <person name="Aime M.C."/>
        </authorList>
    </citation>
    <scope>NUCLEOTIDE SEQUENCE [LARGE SCALE GENOMIC DNA]</scope>
    <source>
        <strain evidence="1 2">SA 807</strain>
    </source>
</reference>
<evidence type="ECO:0000313" key="1">
    <source>
        <dbReference type="EMBL" id="PWN53834.1"/>
    </source>
</evidence>
<dbReference type="Proteomes" id="UP000245626">
    <property type="component" value="Unassembled WGS sequence"/>
</dbReference>
<keyword evidence="2" id="KW-1185">Reference proteome</keyword>
<protein>
    <submittedName>
        <fullName evidence="1">Gelsolin</fullName>
    </submittedName>
</protein>
<name>A0ACD0P714_9BASI</name>
<organism evidence="1 2">
    <name type="scientific">Violaceomyces palustris</name>
    <dbReference type="NCBI Taxonomy" id="1673888"/>
    <lineage>
        <taxon>Eukaryota</taxon>
        <taxon>Fungi</taxon>
        <taxon>Dikarya</taxon>
        <taxon>Basidiomycota</taxon>
        <taxon>Ustilaginomycotina</taxon>
        <taxon>Ustilaginomycetes</taxon>
        <taxon>Violaceomycetales</taxon>
        <taxon>Violaceomycetaceae</taxon>
        <taxon>Violaceomyces</taxon>
    </lineage>
</organism>
<dbReference type="EMBL" id="KZ819707">
    <property type="protein sequence ID" value="PWN53834.1"/>
    <property type="molecule type" value="Genomic_DNA"/>
</dbReference>
<accession>A0ACD0P714</accession>
<evidence type="ECO:0000313" key="2">
    <source>
        <dbReference type="Proteomes" id="UP000245626"/>
    </source>
</evidence>
<sequence length="392" mass="43504">MSTQGHERLSHLKQYKVEGSNVEFVGSKIDHQVKHKSSDTEPAWKRNGGVGGEQGLLVWRVEDFEVKEWPTSRYGTFYDGDSYIVLRTFKSSADSDRLSNEIFFWLGSETTMDEVGTAAYKTVELDEFLNGAAVQYREVQGSESPHFLSLFPKLTLLKGGFASGFRHVTPEETSVLRLLRISSPAGGGPRGIIVREVEPSWKELNENDCFLLDEGRRIRSWHGKNSSPMEKNKAAMVMAELVSEKEGKAETEVLAQTDSRSALFIQSLGGQPDSPISTSPSSSSSRIENASRPRRLFRLSDSTGKLMFDLVKNGENVGLSDFHSEDCFVYDSGTQVFVWQGSGSSRNERSMWLKVAQAYLGTLESGWATPIAKIIQGYETPAFKASLDVAVV</sequence>